<dbReference type="EMBL" id="CAJPDT010000124">
    <property type="protein sequence ID" value="CAF9939839.1"/>
    <property type="molecule type" value="Genomic_DNA"/>
</dbReference>
<evidence type="ECO:0000313" key="3">
    <source>
        <dbReference type="Proteomes" id="UP000664534"/>
    </source>
</evidence>
<gene>
    <name evidence="2" type="ORF">IMSHALPRED_001650</name>
</gene>
<keyword evidence="1" id="KW-0472">Membrane</keyword>
<dbReference type="AlphaFoldDB" id="A0A8H3J3B7"/>
<evidence type="ECO:0008006" key="4">
    <source>
        <dbReference type="Google" id="ProtNLM"/>
    </source>
</evidence>
<keyword evidence="1" id="KW-0812">Transmembrane</keyword>
<dbReference type="Gene3D" id="3.10.450.50">
    <property type="match status" value="1"/>
</dbReference>
<reference evidence="2" key="1">
    <citation type="submission" date="2021-03" db="EMBL/GenBank/DDBJ databases">
        <authorList>
            <person name="Tagirdzhanova G."/>
        </authorList>
    </citation>
    <scope>NUCLEOTIDE SEQUENCE</scope>
</reference>
<dbReference type="SUPFAM" id="SSF54427">
    <property type="entry name" value="NTF2-like"/>
    <property type="match status" value="1"/>
</dbReference>
<evidence type="ECO:0000256" key="1">
    <source>
        <dbReference type="SAM" id="Phobius"/>
    </source>
</evidence>
<feature type="transmembrane region" description="Helical" evidence="1">
    <location>
        <begin position="126"/>
        <end position="147"/>
    </location>
</feature>
<name>A0A8H3J3B7_9LECA</name>
<keyword evidence="3" id="KW-1185">Reference proteome</keyword>
<dbReference type="Proteomes" id="UP000664534">
    <property type="component" value="Unassembled WGS sequence"/>
</dbReference>
<protein>
    <recommendedName>
        <fullName evidence="4">SnoaL-like domain-containing protein</fullName>
    </recommendedName>
</protein>
<comment type="caution">
    <text evidence="2">The sequence shown here is derived from an EMBL/GenBank/DDBJ whole genome shotgun (WGS) entry which is preliminary data.</text>
</comment>
<proteinExistence type="predicted"/>
<dbReference type="PANTHER" id="PTHR39401:SF1">
    <property type="entry name" value="SNOAL-LIKE DOMAIN-CONTAINING PROTEIN"/>
    <property type="match status" value="1"/>
</dbReference>
<accession>A0A8H3J3B7</accession>
<dbReference type="PANTHER" id="PTHR39401">
    <property type="entry name" value="SNOAL-LIKE DOMAIN-CONTAINING PROTEIN"/>
    <property type="match status" value="1"/>
</dbReference>
<dbReference type="OrthoDB" id="3468019at2759"/>
<sequence length="149" mass="16785">MPSQLPSLPNTITDPAIKAFIEKYYAVSNDPEVHDDYADLFTPGGEFSMNDKKAKGTQQIRDLRRAIWAHVPGRSHSPIQIYTHGDDETDLMILGDVSYSHHAGHETGADWAAKMKLEKQEGEVKVAYYHIIVVSSVLLFLSLMVGWEW</sequence>
<keyword evidence="1" id="KW-1133">Transmembrane helix</keyword>
<dbReference type="InterPro" id="IPR032710">
    <property type="entry name" value="NTF2-like_dom_sf"/>
</dbReference>
<organism evidence="2 3">
    <name type="scientific">Imshaugia aleurites</name>
    <dbReference type="NCBI Taxonomy" id="172621"/>
    <lineage>
        <taxon>Eukaryota</taxon>
        <taxon>Fungi</taxon>
        <taxon>Dikarya</taxon>
        <taxon>Ascomycota</taxon>
        <taxon>Pezizomycotina</taxon>
        <taxon>Lecanoromycetes</taxon>
        <taxon>OSLEUM clade</taxon>
        <taxon>Lecanoromycetidae</taxon>
        <taxon>Lecanorales</taxon>
        <taxon>Lecanorineae</taxon>
        <taxon>Parmeliaceae</taxon>
        <taxon>Imshaugia</taxon>
    </lineage>
</organism>
<evidence type="ECO:0000313" key="2">
    <source>
        <dbReference type="EMBL" id="CAF9939839.1"/>
    </source>
</evidence>